<reference evidence="3" key="1">
    <citation type="submission" date="2025-08" db="UniProtKB">
        <authorList>
            <consortium name="RefSeq"/>
        </authorList>
    </citation>
    <scope>IDENTIFICATION</scope>
</reference>
<gene>
    <name evidence="3" type="primary">LOC100900264</name>
</gene>
<evidence type="ECO:0000313" key="2">
    <source>
        <dbReference type="Proteomes" id="UP000694867"/>
    </source>
</evidence>
<dbReference type="PANTHER" id="PTHR23210:SF26">
    <property type="entry name" value="ACTIVATING TRANSCRIPTION FACTOR 7-INTERACTING PROTEIN 1"/>
    <property type="match status" value="1"/>
</dbReference>
<dbReference type="InterPro" id="IPR056565">
    <property type="entry name" value="Fn3_ATF7IP"/>
</dbReference>
<dbReference type="GO" id="GO:0005667">
    <property type="term" value="C:transcription regulator complex"/>
    <property type="evidence" value="ECO:0007669"/>
    <property type="project" value="TreeGrafter"/>
</dbReference>
<keyword evidence="2" id="KW-1185">Reference proteome</keyword>
<dbReference type="GO" id="GO:0006355">
    <property type="term" value="P:regulation of DNA-templated transcription"/>
    <property type="evidence" value="ECO:0007669"/>
    <property type="project" value="TreeGrafter"/>
</dbReference>
<evidence type="ECO:0000313" key="3">
    <source>
        <dbReference type="RefSeq" id="XP_018495214.1"/>
    </source>
</evidence>
<sequence>MQRARHPAPLPEPPKYDIGELHTPPAPIVDVTTSDGGIVVTWDMKLQPNLRYSPADKYQIFTYTEGEQPPSTDLWRNIGTINALPLPMAVTLCSYKRGFRYYFAVRGLDRENRYGAFNEPKSVDLREITVL</sequence>
<dbReference type="InterPro" id="IPR036116">
    <property type="entry name" value="FN3_sf"/>
</dbReference>
<dbReference type="CTD" id="36133"/>
<proteinExistence type="predicted"/>
<feature type="domain" description="Activating transcription factor 7-interacting protein Fn3" evidence="1">
    <location>
        <begin position="23"/>
        <end position="122"/>
    </location>
</feature>
<protein>
    <submittedName>
        <fullName evidence="3">Activating transcription factor 7-interacting protein 1</fullName>
    </submittedName>
</protein>
<dbReference type="KEGG" id="goe:100900264"/>
<dbReference type="GO" id="GO:0005634">
    <property type="term" value="C:nucleus"/>
    <property type="evidence" value="ECO:0007669"/>
    <property type="project" value="TreeGrafter"/>
</dbReference>
<dbReference type="RefSeq" id="XP_018495214.1">
    <property type="nucleotide sequence ID" value="XM_018639698.1"/>
</dbReference>
<accession>A0AAJ7P9Q1</accession>
<evidence type="ECO:0000259" key="1">
    <source>
        <dbReference type="Pfam" id="PF16794"/>
    </source>
</evidence>
<dbReference type="PANTHER" id="PTHR23210">
    <property type="entry name" value="ACTIVATING TRANSCRIPTION FACTOR 7 INTERACTING PROTEIN"/>
    <property type="match status" value="1"/>
</dbReference>
<organism evidence="2 3">
    <name type="scientific">Galendromus occidentalis</name>
    <name type="common">western predatory mite</name>
    <dbReference type="NCBI Taxonomy" id="34638"/>
    <lineage>
        <taxon>Eukaryota</taxon>
        <taxon>Metazoa</taxon>
        <taxon>Ecdysozoa</taxon>
        <taxon>Arthropoda</taxon>
        <taxon>Chelicerata</taxon>
        <taxon>Arachnida</taxon>
        <taxon>Acari</taxon>
        <taxon>Parasitiformes</taxon>
        <taxon>Mesostigmata</taxon>
        <taxon>Gamasina</taxon>
        <taxon>Phytoseioidea</taxon>
        <taxon>Phytoseiidae</taxon>
        <taxon>Typhlodrominae</taxon>
        <taxon>Galendromus</taxon>
    </lineage>
</organism>
<dbReference type="GO" id="GO:0003712">
    <property type="term" value="F:transcription coregulator activity"/>
    <property type="evidence" value="ECO:0007669"/>
    <property type="project" value="TreeGrafter"/>
</dbReference>
<name>A0AAJ7P9Q1_9ACAR</name>
<dbReference type="AlphaFoldDB" id="A0AAJ7P9Q1"/>
<dbReference type="Pfam" id="PF16794">
    <property type="entry name" value="fn3_4"/>
    <property type="match status" value="1"/>
</dbReference>
<dbReference type="Proteomes" id="UP000694867">
    <property type="component" value="Unplaced"/>
</dbReference>
<dbReference type="SUPFAM" id="SSF49265">
    <property type="entry name" value="Fibronectin type III"/>
    <property type="match status" value="1"/>
</dbReference>
<dbReference type="GeneID" id="100900264"/>
<dbReference type="InterPro" id="IPR026085">
    <property type="entry name" value="ATF7-int"/>
</dbReference>